<dbReference type="EMBL" id="CP091512">
    <property type="protein sequence ID" value="UOO91558.1"/>
    <property type="molecule type" value="Genomic_DNA"/>
</dbReference>
<dbReference type="Pfam" id="PF01266">
    <property type="entry name" value="DAO"/>
    <property type="match status" value="1"/>
</dbReference>
<keyword evidence="1" id="KW-0560">Oxidoreductase</keyword>
<dbReference type="PANTHER" id="PTHR13847:SF285">
    <property type="entry name" value="FAD DEPENDENT OXIDOREDUCTASE DOMAIN-CONTAINING PROTEIN"/>
    <property type="match status" value="1"/>
</dbReference>
<protein>
    <submittedName>
        <fullName evidence="3">FAD-binding oxidoreductase</fullName>
    </submittedName>
</protein>
<dbReference type="RefSeq" id="WP_040755798.1">
    <property type="nucleotide sequence ID" value="NZ_CP091512.1"/>
</dbReference>
<dbReference type="InterPro" id="IPR036188">
    <property type="entry name" value="FAD/NAD-bd_sf"/>
</dbReference>
<organism evidence="3 4">
    <name type="scientific">Vitreoscilla stercoraria</name>
    <dbReference type="NCBI Taxonomy" id="61"/>
    <lineage>
        <taxon>Bacteria</taxon>
        <taxon>Pseudomonadati</taxon>
        <taxon>Pseudomonadota</taxon>
        <taxon>Betaproteobacteria</taxon>
        <taxon>Neisseriales</taxon>
        <taxon>Neisseriaceae</taxon>
        <taxon>Vitreoscilla</taxon>
    </lineage>
</organism>
<feature type="domain" description="FAD dependent oxidoreductase" evidence="2">
    <location>
        <begin position="35"/>
        <end position="395"/>
    </location>
</feature>
<dbReference type="Proteomes" id="UP000832034">
    <property type="component" value="Chromosome"/>
</dbReference>
<name>A0ABY4E884_VITST</name>
<proteinExistence type="predicted"/>
<evidence type="ECO:0000256" key="1">
    <source>
        <dbReference type="ARBA" id="ARBA00023002"/>
    </source>
</evidence>
<keyword evidence="4" id="KW-1185">Reference proteome</keyword>
<evidence type="ECO:0000259" key="2">
    <source>
        <dbReference type="Pfam" id="PF01266"/>
    </source>
</evidence>
<dbReference type="PANTHER" id="PTHR13847">
    <property type="entry name" value="SARCOSINE DEHYDROGENASE-RELATED"/>
    <property type="match status" value="1"/>
</dbReference>
<dbReference type="Gene3D" id="3.50.50.60">
    <property type="entry name" value="FAD/NAD(P)-binding domain"/>
    <property type="match status" value="1"/>
</dbReference>
<evidence type="ECO:0000313" key="3">
    <source>
        <dbReference type="EMBL" id="UOO91558.1"/>
    </source>
</evidence>
<dbReference type="SUPFAM" id="SSF51905">
    <property type="entry name" value="FAD/NAD(P)-binding domain"/>
    <property type="match status" value="1"/>
</dbReference>
<dbReference type="InterPro" id="IPR006076">
    <property type="entry name" value="FAD-dep_OxRdtase"/>
</dbReference>
<reference evidence="3" key="2">
    <citation type="journal article" date="2022" name="Res Sq">
        <title>Evolution of multicellular longitudinally dividing oral cavity symbionts (Neisseriaceae).</title>
        <authorList>
            <person name="Nyongesa S."/>
            <person name="Weber P."/>
            <person name="Bernet E."/>
            <person name="Pullido F."/>
            <person name="Nieckarz M."/>
            <person name="Delaby M."/>
            <person name="Nieves C."/>
            <person name="Viehboeck T."/>
            <person name="Krause N."/>
            <person name="Rivera-Millot A."/>
            <person name="Nakamura A."/>
            <person name="Vischer N."/>
            <person name="VanNieuwenhze M."/>
            <person name="Brun Y."/>
            <person name="Cava F."/>
            <person name="Bulgheresi S."/>
            <person name="Veyrier F."/>
        </authorList>
    </citation>
    <scope>NUCLEOTIDE SEQUENCE</scope>
    <source>
        <strain evidence="3">SAG 1488-6</strain>
    </source>
</reference>
<evidence type="ECO:0000313" key="4">
    <source>
        <dbReference type="Proteomes" id="UP000832034"/>
    </source>
</evidence>
<dbReference type="Gene3D" id="3.30.9.10">
    <property type="entry name" value="D-Amino Acid Oxidase, subunit A, domain 2"/>
    <property type="match status" value="1"/>
</dbReference>
<reference evidence="3" key="1">
    <citation type="submission" date="2021-12" db="EMBL/GenBank/DDBJ databases">
        <authorList>
            <person name="Veyrier F.J."/>
        </authorList>
    </citation>
    <scope>NUCLEOTIDE SEQUENCE</scope>
    <source>
        <strain evidence="3">SAG 1488-6</strain>
    </source>
</reference>
<sequence>MSHNNISFWVKSLPEHTAFNANAQTFDAQVHQHFDVVIIGAGFTGLWLAYYLNQAQPHWNIAIFEAQQVAYGASGRNGGWLSPHMPGIVSKMLKAGISQENIVFFQQQVTATIAEVRQVCQKENIDCDLHEGGLLTIAMNPAQATRLHKLKQHDHQFGYPQDEIEYLNQTQAQTHLNSNNVKAALLFKHGARIQPAKLAFGLRDCLRTRGVKIFENSPVTAFGKQHVQVQGQKVSANYVVSCTEGYSDALLKNRKIIPVNSSIITTEVLPEAFWQRFGWTQKYLLNDQSHQFFYAQRTRDDRIVFGGRGAPYQFNSVDAGHGHLDNATIAQLQHKLAAVFPEYPIAIAHAWKGSLGVTRDWCASVSLSPNTQVGHVYGFAGHGVAGTNLAARHMATKVLQQQSELERLPWNNFQNPTWETEPFRWIGIHSMYRMLGWADQIEYRKQQPQTTALASIAYKICGLN</sequence>
<accession>A0ABY4E884</accession>
<gene>
    <name evidence="3" type="ORF">LVJ81_07825</name>
</gene>